<dbReference type="Gene3D" id="3.40.630.10">
    <property type="entry name" value="Zn peptidases"/>
    <property type="match status" value="1"/>
</dbReference>
<dbReference type="SUPFAM" id="SSF53187">
    <property type="entry name" value="Zn-dependent exopeptidases"/>
    <property type="match status" value="1"/>
</dbReference>
<feature type="transmembrane region" description="Helical" evidence="19">
    <location>
        <begin position="79"/>
        <end position="102"/>
    </location>
</feature>
<evidence type="ECO:0000256" key="1">
    <source>
        <dbReference type="ARBA" id="ARBA00001947"/>
    </source>
</evidence>
<dbReference type="Pfam" id="PF04253">
    <property type="entry name" value="TFR_dimer"/>
    <property type="match status" value="1"/>
</dbReference>
<evidence type="ECO:0000256" key="8">
    <source>
        <dbReference type="ARBA" id="ARBA00022723"/>
    </source>
</evidence>
<evidence type="ECO:0000256" key="10">
    <source>
        <dbReference type="ARBA" id="ARBA00022833"/>
    </source>
</evidence>
<keyword evidence="6" id="KW-0645">Protease</keyword>
<dbReference type="Proteomes" id="UP000005408">
    <property type="component" value="Unassembled WGS sequence"/>
</dbReference>
<evidence type="ECO:0000256" key="18">
    <source>
        <dbReference type="ARBA" id="ARBA00066561"/>
    </source>
</evidence>
<comment type="similarity">
    <text evidence="3">Belongs to the peptidase M28 family. M28B subfamily.</text>
</comment>
<dbReference type="InterPro" id="IPR039373">
    <property type="entry name" value="Peptidase_M28B"/>
</dbReference>
<evidence type="ECO:0000256" key="12">
    <source>
        <dbReference type="ARBA" id="ARBA00022989"/>
    </source>
</evidence>
<keyword evidence="13" id="KW-0224">Dipeptidase</keyword>
<evidence type="ECO:0000256" key="9">
    <source>
        <dbReference type="ARBA" id="ARBA00022801"/>
    </source>
</evidence>
<dbReference type="EnsemblMetazoa" id="G12106.1">
    <property type="protein sequence ID" value="G12106.1:cds"/>
    <property type="gene ID" value="G12106"/>
</dbReference>
<keyword evidence="8" id="KW-0479">Metal-binding</keyword>
<dbReference type="GO" id="GO:0005886">
    <property type="term" value="C:plasma membrane"/>
    <property type="evidence" value="ECO:0007669"/>
    <property type="project" value="UniProtKB-SubCell"/>
</dbReference>
<evidence type="ECO:0000256" key="19">
    <source>
        <dbReference type="SAM" id="Phobius"/>
    </source>
</evidence>
<evidence type="ECO:0000256" key="4">
    <source>
        <dbReference type="ARBA" id="ARBA00011738"/>
    </source>
</evidence>
<feature type="transmembrane region" description="Helical" evidence="19">
    <location>
        <begin position="147"/>
        <end position="170"/>
    </location>
</feature>
<feature type="domain" description="Peptidase M28" evidence="22">
    <location>
        <begin position="566"/>
        <end position="773"/>
    </location>
</feature>
<comment type="catalytic activity">
    <reaction evidence="17">
        <text>Release of an unsubstituted, C-terminal glutamyl residue, typically from Ac-Asp-Glu or folylpoly-gamma-glutamates.</text>
        <dbReference type="EC" id="3.4.17.21"/>
    </reaction>
</comment>
<dbReference type="EC" id="3.4.17.21" evidence="18"/>
<dbReference type="InterPro" id="IPR036757">
    <property type="entry name" value="TFR-like_dimer_dom_sf"/>
</dbReference>
<dbReference type="GO" id="GO:0004181">
    <property type="term" value="F:metallocarboxypeptidase activity"/>
    <property type="evidence" value="ECO:0007669"/>
    <property type="project" value="UniProtKB-EC"/>
</dbReference>
<evidence type="ECO:0000259" key="22">
    <source>
        <dbReference type="Pfam" id="PF04389"/>
    </source>
</evidence>
<dbReference type="InterPro" id="IPR007484">
    <property type="entry name" value="Peptidase_M28"/>
</dbReference>
<dbReference type="Pfam" id="PF02225">
    <property type="entry name" value="PA"/>
    <property type="match status" value="1"/>
</dbReference>
<keyword evidence="24" id="KW-1185">Reference proteome</keyword>
<feature type="domain" description="PA" evidence="20">
    <location>
        <begin position="382"/>
        <end position="467"/>
    </location>
</feature>
<dbReference type="InterPro" id="IPR007365">
    <property type="entry name" value="TFR-like_dimer_dom"/>
</dbReference>
<dbReference type="GO" id="GO:0006508">
    <property type="term" value="P:proteolysis"/>
    <property type="evidence" value="ECO:0007669"/>
    <property type="project" value="UniProtKB-KW"/>
</dbReference>
<evidence type="ECO:0000313" key="24">
    <source>
        <dbReference type="Proteomes" id="UP000005408"/>
    </source>
</evidence>
<keyword evidence="16" id="KW-0325">Glycoprotein</keyword>
<dbReference type="PANTHER" id="PTHR10404:SF77">
    <property type="entry name" value="GLUTAMATE CARBOXYPEPTIDASE 2 HOMOLOG"/>
    <property type="match status" value="1"/>
</dbReference>
<dbReference type="PANTHER" id="PTHR10404">
    <property type="entry name" value="N-ACETYLATED-ALPHA-LINKED ACIDIC DIPEPTIDASE"/>
    <property type="match status" value="1"/>
</dbReference>
<evidence type="ECO:0000259" key="20">
    <source>
        <dbReference type="Pfam" id="PF02225"/>
    </source>
</evidence>
<reference evidence="23" key="1">
    <citation type="submission" date="2022-08" db="UniProtKB">
        <authorList>
            <consortium name="EnsemblMetazoa"/>
        </authorList>
    </citation>
    <scope>IDENTIFICATION</scope>
    <source>
        <strain evidence="23">05x7-T-G4-1.051#20</strain>
    </source>
</reference>
<keyword evidence="10" id="KW-0862">Zinc</keyword>
<dbReference type="FunFam" id="3.50.30.30:FF:000002">
    <property type="entry name" value="N-acetylated-alpha-linked acidic dipeptidase 2"/>
    <property type="match status" value="1"/>
</dbReference>
<organism evidence="23 24">
    <name type="scientific">Magallana gigas</name>
    <name type="common">Pacific oyster</name>
    <name type="synonym">Crassostrea gigas</name>
    <dbReference type="NCBI Taxonomy" id="29159"/>
    <lineage>
        <taxon>Eukaryota</taxon>
        <taxon>Metazoa</taxon>
        <taxon>Spiralia</taxon>
        <taxon>Lophotrochozoa</taxon>
        <taxon>Mollusca</taxon>
        <taxon>Bivalvia</taxon>
        <taxon>Autobranchia</taxon>
        <taxon>Pteriomorphia</taxon>
        <taxon>Ostreida</taxon>
        <taxon>Ostreoidea</taxon>
        <taxon>Ostreidae</taxon>
        <taxon>Magallana</taxon>
    </lineage>
</organism>
<dbReference type="AlphaFoldDB" id="A0A8W8I1X3"/>
<keyword evidence="11" id="KW-0735">Signal-anchor</keyword>
<evidence type="ECO:0000256" key="7">
    <source>
        <dbReference type="ARBA" id="ARBA00022692"/>
    </source>
</evidence>
<dbReference type="CDD" id="cd02121">
    <property type="entry name" value="PA_GCPII_like"/>
    <property type="match status" value="1"/>
</dbReference>
<keyword evidence="12 19" id="KW-1133">Transmembrane helix</keyword>
<evidence type="ECO:0000256" key="2">
    <source>
        <dbReference type="ARBA" id="ARBA00004401"/>
    </source>
</evidence>
<evidence type="ECO:0000256" key="5">
    <source>
        <dbReference type="ARBA" id="ARBA00022475"/>
    </source>
</evidence>
<dbReference type="GO" id="GO:0046872">
    <property type="term" value="F:metal ion binding"/>
    <property type="evidence" value="ECO:0007669"/>
    <property type="project" value="UniProtKB-KW"/>
</dbReference>
<keyword evidence="7 19" id="KW-0812">Transmembrane</keyword>
<dbReference type="SUPFAM" id="SSF52025">
    <property type="entry name" value="PA domain"/>
    <property type="match status" value="1"/>
</dbReference>
<comment type="cofactor">
    <cofactor evidence="1">
        <name>Zn(2+)</name>
        <dbReference type="ChEBI" id="CHEBI:29105"/>
    </cofactor>
</comment>
<dbReference type="InterPro" id="IPR046450">
    <property type="entry name" value="PA_dom_sf"/>
</dbReference>
<evidence type="ECO:0000313" key="23">
    <source>
        <dbReference type="EnsemblMetazoa" id="G12106.1:cds"/>
    </source>
</evidence>
<dbReference type="SUPFAM" id="SSF47672">
    <property type="entry name" value="Transferrin receptor-like dimerisation domain"/>
    <property type="match status" value="1"/>
</dbReference>
<keyword evidence="15 19" id="KW-0472">Membrane</keyword>
<evidence type="ECO:0000256" key="6">
    <source>
        <dbReference type="ARBA" id="ARBA00022670"/>
    </source>
</evidence>
<name>A0A8W8I1X3_MAGGI</name>
<keyword evidence="9" id="KW-0378">Hydrolase</keyword>
<keyword evidence="14" id="KW-0482">Metalloprotease</keyword>
<evidence type="ECO:0000256" key="17">
    <source>
        <dbReference type="ARBA" id="ARBA00052003"/>
    </source>
</evidence>
<dbReference type="GO" id="GO:0016805">
    <property type="term" value="F:dipeptidase activity"/>
    <property type="evidence" value="ECO:0007669"/>
    <property type="project" value="UniProtKB-KW"/>
</dbReference>
<dbReference type="CDD" id="cd08022">
    <property type="entry name" value="M28_PSMA_like"/>
    <property type="match status" value="1"/>
</dbReference>
<protein>
    <recommendedName>
        <fullName evidence="18">glutamate carboxypeptidase II</fullName>
        <ecNumber evidence="18">3.4.17.21</ecNumber>
    </recommendedName>
</protein>
<evidence type="ECO:0000256" key="11">
    <source>
        <dbReference type="ARBA" id="ARBA00022968"/>
    </source>
</evidence>
<evidence type="ECO:0000256" key="3">
    <source>
        <dbReference type="ARBA" id="ARBA00005634"/>
    </source>
</evidence>
<dbReference type="Gene3D" id="1.20.930.40">
    <property type="entry name" value="Transferrin receptor-like, dimerisation domain"/>
    <property type="match status" value="1"/>
</dbReference>
<comment type="subcellular location">
    <subcellularLocation>
        <location evidence="2">Cell membrane</location>
        <topology evidence="2">Single-pass type II membrane protein</topology>
    </subcellularLocation>
</comment>
<feature type="transmembrane region" description="Helical" evidence="19">
    <location>
        <begin position="12"/>
        <end position="34"/>
    </location>
</feature>
<dbReference type="Pfam" id="PF04389">
    <property type="entry name" value="Peptidase_M28"/>
    <property type="match status" value="1"/>
</dbReference>
<dbReference type="InterPro" id="IPR003137">
    <property type="entry name" value="PA_domain"/>
</dbReference>
<evidence type="ECO:0000256" key="15">
    <source>
        <dbReference type="ARBA" id="ARBA00023136"/>
    </source>
</evidence>
<sequence>MSPRAQNTRRFLLLAVVAAIVGLVIGLLIGRFGIRSDNDDYRITGISETFVQDADPYISAEIMDNINSENIRQYLRRKFLLLAVVAAIVGLVIGLLIGRFGIRSDNDDYRITGISETFVQDADPYISAGIMDNINSENIRQYLRRKFLLLAVVAAIVGLVIGLLIGRFGIRSDNDDYRITGISETFVQDADPYISAGIMDNINSENIRQYLRRKFLLLAVVAAIVGLVIGLLIGRFGIRSDNDEYRITGISETFVQDADPYISAEIMDNINSENIRQYLRELTEHPHLAGTDADYKQAKDLQEFWRSVGLDETFITPYDVLLSYPETKDESKMNRIFVYDSAGQVVWKSALYEPILDPSENKSNVVPPFNAYSASGDVSSTDLVYVNYGRVEDFRWLAQNTDINITGKIVLARYGKNFRGDKAYQAEILGAKGIILYSDPEDYANNGEATQVYPHGWFLPESGTQRGTIFRGYIGDPLTPGYPATETAYRLKGNGTNSVALPKIPCHPIGYGAAKILLSYMSGDQVPASWRGGLNITYRFGGPLKQSGWKIRMRISTKNTRKKMYNVFGVIRGSIEPDRYVLLGNHLDAWVFGAIDPSSGTAVMKEVSRVMGNLVQKKKWRPRRTIIFCGWGAEEFKLIGSTEWVEQYIKNLGSRSVAYLNLDIASEGNYSMRLRATPLMRSVTYAAAKKVPNPEETDTRFKTVYDKWMYAFPNADKSRPRDFRLGLLSDYASFIQRAGIPVADFRYTYNRNELKLPSYPLYHSKYETFKAVDEFMDRGFKCHRASGQVWAEVARNLADSLIIPFQVEDYAKTLKDGVDNLENEFGLLMKKNGIELELLYKAISVFAADAADFQERAKHVDKKNPFAIRSLNDQLTLMERAFIDPEGLPGRPLARNIVFADSSTNAYADAIFPGLIDGMFEIEESADEERRWEIVKKHFSVVIHTIDSAASTLRDVSAFMPL</sequence>
<feature type="transmembrane region" description="Helical" evidence="19">
    <location>
        <begin position="215"/>
        <end position="238"/>
    </location>
</feature>
<feature type="domain" description="Transferrin receptor-like dimerisation" evidence="21">
    <location>
        <begin position="835"/>
        <end position="954"/>
    </location>
</feature>
<evidence type="ECO:0000256" key="14">
    <source>
        <dbReference type="ARBA" id="ARBA00023049"/>
    </source>
</evidence>
<dbReference type="Gene3D" id="3.50.30.30">
    <property type="match status" value="1"/>
</dbReference>
<keyword evidence="5" id="KW-1003">Cell membrane</keyword>
<dbReference type="FunFam" id="1.20.930.40:FF:000001">
    <property type="entry name" value="N-acetylated-alpha-linked acidic dipeptidase 2"/>
    <property type="match status" value="1"/>
</dbReference>
<evidence type="ECO:0000256" key="16">
    <source>
        <dbReference type="ARBA" id="ARBA00023180"/>
    </source>
</evidence>
<dbReference type="FunFam" id="3.40.630.10:FF:000089">
    <property type="entry name" value="N-acetylated alpha-linked acidic dipeptidase like 1"/>
    <property type="match status" value="1"/>
</dbReference>
<proteinExistence type="inferred from homology"/>
<evidence type="ECO:0000259" key="21">
    <source>
        <dbReference type="Pfam" id="PF04253"/>
    </source>
</evidence>
<accession>A0A8W8I1X3</accession>
<comment type="subunit">
    <text evidence="4">Homodimer.</text>
</comment>
<evidence type="ECO:0000256" key="13">
    <source>
        <dbReference type="ARBA" id="ARBA00022997"/>
    </source>
</evidence>